<comment type="subcellular location">
    <subcellularLocation>
        <location evidence="1">Endomembrane system</location>
        <topology evidence="1">Multi-pass membrane protein</topology>
    </subcellularLocation>
</comment>
<feature type="domain" description="Major facilitator superfamily (MFS) profile" evidence="9">
    <location>
        <begin position="44"/>
        <end position="542"/>
    </location>
</feature>
<dbReference type="EMBL" id="CABFWN010000003">
    <property type="protein sequence ID" value="VUG18180.1"/>
    <property type="molecule type" value="Genomic_DNA"/>
</dbReference>
<accession>A0A7D9GZZ5</accession>
<keyword evidence="11" id="KW-1185">Reference proteome</keyword>
<dbReference type="PROSITE" id="PS00216">
    <property type="entry name" value="SUGAR_TRANSPORT_1"/>
    <property type="match status" value="1"/>
</dbReference>
<feature type="transmembrane region" description="Helical" evidence="8">
    <location>
        <begin position="377"/>
        <end position="395"/>
    </location>
</feature>
<dbReference type="InterPro" id="IPR020846">
    <property type="entry name" value="MFS_dom"/>
</dbReference>
<sequence>MSSKADDTLVSEIQVNDESAAYGSTGNEGQSKPFDTSNIHLKIIMSSLYLNVFLSSLDSTLVSTLFGVIAADLKSFSNISWIATSYLLSRAAFQPLLGKLSDVFGRKSLIQISMLIFAVGCLYCSLSKSLWHLVIARFITGGGAGGMNAMSAITVTDLVPLRKRGLYQGYVSTFFFVGSILGGVVAGMFQQTIGWRASFLVQVPIVLLNSLVVQLFFSLPKGRSGNGIQGQTTLQKLRSLDYVGSSLLVLSLLGLMISFSLMSNHFSGNEVAITVVFLASIAAFGCFFFYDLKVCADPILPVELLFNKSILHTCIANWFLSMNVFSSTFYIPFYWNSVMNVSPLQCGFRMIPCMIGSATFSTFAGYIIKKTCSYKKLKYVCGILTIVGSVIVFTSNRDESTIFEYFVTVPMRSSSTASITTLLVAIISFVEQKDQALVISIQSCFKSVGSTLGVSISAAILQVLLKFSIASNFGQLKNIPDKFSQKDINDIIRNALMDPNYAAREAPHFFKNAILKSYDFACHGVFVFMFLTAFITFYEMTRMKCVQLRDKN</sequence>
<dbReference type="GO" id="GO:0015174">
    <property type="term" value="F:basic amino acid transmembrane transporter activity"/>
    <property type="evidence" value="ECO:0007669"/>
    <property type="project" value="TreeGrafter"/>
</dbReference>
<dbReference type="PROSITE" id="PS50850">
    <property type="entry name" value="MFS"/>
    <property type="match status" value="1"/>
</dbReference>
<evidence type="ECO:0000256" key="4">
    <source>
        <dbReference type="ARBA" id="ARBA00022692"/>
    </source>
</evidence>
<feature type="transmembrane region" description="Helical" evidence="8">
    <location>
        <begin position="240"/>
        <end position="259"/>
    </location>
</feature>
<evidence type="ECO:0000256" key="7">
    <source>
        <dbReference type="ARBA" id="ARBA00044273"/>
    </source>
</evidence>
<dbReference type="Proteomes" id="UP000478008">
    <property type="component" value="Unassembled WGS sequence"/>
</dbReference>
<keyword evidence="4 8" id="KW-0812">Transmembrane</keyword>
<dbReference type="Pfam" id="PF07690">
    <property type="entry name" value="MFS_1"/>
    <property type="match status" value="1"/>
</dbReference>
<keyword evidence="6 8" id="KW-0472">Membrane</keyword>
<dbReference type="AlphaFoldDB" id="A0A7D9GZZ5"/>
<evidence type="ECO:0000313" key="11">
    <source>
        <dbReference type="Proteomes" id="UP000478008"/>
    </source>
</evidence>
<feature type="transmembrane region" description="Helical" evidence="8">
    <location>
        <begin position="347"/>
        <end position="368"/>
    </location>
</feature>
<feature type="transmembrane region" description="Helical" evidence="8">
    <location>
        <begin position="518"/>
        <end position="538"/>
    </location>
</feature>
<gene>
    <name evidence="10" type="primary">fnx1</name>
    <name evidence="10" type="ORF">DEBR0S3_04192G</name>
</gene>
<evidence type="ECO:0000259" key="9">
    <source>
        <dbReference type="PROSITE" id="PS50850"/>
    </source>
</evidence>
<dbReference type="PANTHER" id="PTHR23501">
    <property type="entry name" value="MAJOR FACILITATOR SUPERFAMILY"/>
    <property type="match status" value="1"/>
</dbReference>
<dbReference type="PANTHER" id="PTHR23501:SF191">
    <property type="entry name" value="VACUOLAR BASIC AMINO ACID TRANSPORTER 4"/>
    <property type="match status" value="1"/>
</dbReference>
<feature type="transmembrane region" description="Helical" evidence="8">
    <location>
        <begin position="310"/>
        <end position="335"/>
    </location>
</feature>
<feature type="transmembrane region" description="Helical" evidence="8">
    <location>
        <begin position="134"/>
        <end position="155"/>
    </location>
</feature>
<evidence type="ECO:0000256" key="3">
    <source>
        <dbReference type="ARBA" id="ARBA00022448"/>
    </source>
</evidence>
<feature type="transmembrane region" description="Helical" evidence="8">
    <location>
        <begin position="109"/>
        <end position="128"/>
    </location>
</feature>
<feature type="transmembrane region" description="Helical" evidence="8">
    <location>
        <begin position="271"/>
        <end position="290"/>
    </location>
</feature>
<dbReference type="InterPro" id="IPR011701">
    <property type="entry name" value="MFS"/>
</dbReference>
<feature type="transmembrane region" description="Helical" evidence="8">
    <location>
        <begin position="48"/>
        <end position="70"/>
    </location>
</feature>
<dbReference type="GO" id="GO:0000329">
    <property type="term" value="C:fungal-type vacuole membrane"/>
    <property type="evidence" value="ECO:0007669"/>
    <property type="project" value="TreeGrafter"/>
</dbReference>
<dbReference type="InterPro" id="IPR005829">
    <property type="entry name" value="Sugar_transporter_CS"/>
</dbReference>
<keyword evidence="5 8" id="KW-1133">Transmembrane helix</keyword>
<dbReference type="GO" id="GO:0012505">
    <property type="term" value="C:endomembrane system"/>
    <property type="evidence" value="ECO:0007669"/>
    <property type="project" value="UniProtKB-SubCell"/>
</dbReference>
<protein>
    <recommendedName>
        <fullName evidence="7">MFS-type drug efflux transporter P55</fullName>
    </recommendedName>
</protein>
<evidence type="ECO:0000256" key="6">
    <source>
        <dbReference type="ARBA" id="ARBA00023136"/>
    </source>
</evidence>
<keyword evidence="3" id="KW-0813">Transport</keyword>
<evidence type="ECO:0000313" key="10">
    <source>
        <dbReference type="EMBL" id="VUG18180.1"/>
    </source>
</evidence>
<proteinExistence type="inferred from homology"/>
<comment type="similarity">
    <text evidence="2">Belongs to the major facilitator superfamily.</text>
</comment>
<reference evidence="10 11" key="1">
    <citation type="submission" date="2019-07" db="EMBL/GenBank/DDBJ databases">
        <authorList>
            <person name="Friedrich A."/>
            <person name="Schacherer J."/>
        </authorList>
    </citation>
    <scope>NUCLEOTIDE SEQUENCE [LARGE SCALE GENOMIC DNA]</scope>
</reference>
<dbReference type="SUPFAM" id="SSF103473">
    <property type="entry name" value="MFS general substrate transporter"/>
    <property type="match status" value="1"/>
</dbReference>
<organism evidence="10 11">
    <name type="scientific">Dekkera bruxellensis</name>
    <name type="common">Brettanomyces custersii</name>
    <dbReference type="NCBI Taxonomy" id="5007"/>
    <lineage>
        <taxon>Eukaryota</taxon>
        <taxon>Fungi</taxon>
        <taxon>Dikarya</taxon>
        <taxon>Ascomycota</taxon>
        <taxon>Saccharomycotina</taxon>
        <taxon>Pichiomycetes</taxon>
        <taxon>Pichiales</taxon>
        <taxon>Pichiaceae</taxon>
        <taxon>Brettanomyces</taxon>
    </lineage>
</organism>
<feature type="transmembrane region" description="Helical" evidence="8">
    <location>
        <begin position="167"/>
        <end position="189"/>
    </location>
</feature>
<dbReference type="Gene3D" id="1.20.1250.20">
    <property type="entry name" value="MFS general substrate transporter like domains"/>
    <property type="match status" value="1"/>
</dbReference>
<evidence type="ECO:0000256" key="5">
    <source>
        <dbReference type="ARBA" id="ARBA00022989"/>
    </source>
</evidence>
<evidence type="ECO:0000256" key="2">
    <source>
        <dbReference type="ARBA" id="ARBA00008335"/>
    </source>
</evidence>
<dbReference type="InterPro" id="IPR036259">
    <property type="entry name" value="MFS_trans_sf"/>
</dbReference>
<evidence type="ECO:0000256" key="8">
    <source>
        <dbReference type="SAM" id="Phobius"/>
    </source>
</evidence>
<feature type="transmembrane region" description="Helical" evidence="8">
    <location>
        <begin position="415"/>
        <end position="432"/>
    </location>
</feature>
<name>A0A7D9GZZ5_DEKBR</name>
<feature type="transmembrane region" description="Helical" evidence="8">
    <location>
        <begin position="444"/>
        <end position="465"/>
    </location>
</feature>
<dbReference type="Gene3D" id="1.20.1720.10">
    <property type="entry name" value="Multidrug resistance protein D"/>
    <property type="match status" value="1"/>
</dbReference>
<evidence type="ECO:0000256" key="1">
    <source>
        <dbReference type="ARBA" id="ARBA00004127"/>
    </source>
</evidence>